<comment type="pathway">
    <text evidence="1 8">Purine metabolism; IMP biosynthesis via de novo pathway; N(1)-(5-phospho-D-ribosyl)glycinamide from 5-phospho-alpha-D-ribose 1-diphosphate: step 1/2.</text>
</comment>
<feature type="region of interest" description="Disordered" evidence="11">
    <location>
        <begin position="78"/>
        <end position="110"/>
    </location>
</feature>
<keyword evidence="14" id="KW-1185">Reference proteome</keyword>
<dbReference type="PANTHER" id="PTHR11907">
    <property type="entry name" value="AMIDOPHOSPHORIBOSYLTRANSFERASE"/>
    <property type="match status" value="1"/>
</dbReference>
<dbReference type="Gene3D" id="3.40.50.2020">
    <property type="match status" value="1"/>
</dbReference>
<dbReference type="PIRSF" id="PIRSF000485">
    <property type="entry name" value="Amd_phspho_trans"/>
    <property type="match status" value="1"/>
</dbReference>
<dbReference type="InterPro" id="IPR005854">
    <property type="entry name" value="PurF"/>
</dbReference>
<dbReference type="GO" id="GO:0006189">
    <property type="term" value="P:'de novo' IMP biosynthetic process"/>
    <property type="evidence" value="ECO:0007669"/>
    <property type="project" value="UniProtKB-UniPathway"/>
</dbReference>
<dbReference type="Pfam" id="PF00156">
    <property type="entry name" value="Pribosyltran"/>
    <property type="match status" value="1"/>
</dbReference>
<dbReference type="InterPro" id="IPR029055">
    <property type="entry name" value="Ntn_hydrolases_N"/>
</dbReference>
<keyword evidence="7" id="KW-0315">Glutamine amidotransferase</keyword>
<dbReference type="HAMAP" id="MF_01931">
    <property type="entry name" value="PurF"/>
    <property type="match status" value="1"/>
</dbReference>
<dbReference type="PROSITE" id="PS51278">
    <property type="entry name" value="GATASE_TYPE_2"/>
    <property type="match status" value="1"/>
</dbReference>
<dbReference type="FunCoup" id="A0A7J6IY10">
    <property type="interactions" value="733"/>
</dbReference>
<feature type="domain" description="Glutamine amidotransferase type-2" evidence="12">
    <location>
        <begin position="2"/>
        <end position="270"/>
    </location>
</feature>
<organism evidence="13 14">
    <name type="scientific">Colletotrichum fructicola (strain Nara gc5)</name>
    <name type="common">Anthracnose fungus</name>
    <name type="synonym">Colletotrichum gloeosporioides (strain Nara gc5)</name>
    <dbReference type="NCBI Taxonomy" id="1213859"/>
    <lineage>
        <taxon>Eukaryota</taxon>
        <taxon>Fungi</taxon>
        <taxon>Dikarya</taxon>
        <taxon>Ascomycota</taxon>
        <taxon>Pezizomycotina</taxon>
        <taxon>Sordariomycetes</taxon>
        <taxon>Hypocreomycetidae</taxon>
        <taxon>Glomerellales</taxon>
        <taxon>Glomerellaceae</taxon>
        <taxon>Colletotrichum</taxon>
        <taxon>Colletotrichum gloeosporioides species complex</taxon>
    </lineage>
</organism>
<feature type="active site" description="Nucleophile" evidence="9">
    <location>
        <position position="2"/>
    </location>
</feature>
<dbReference type="Proteomes" id="UP000011096">
    <property type="component" value="Unassembled WGS sequence"/>
</dbReference>
<dbReference type="EC" id="2.4.2.14" evidence="3 8"/>
<evidence type="ECO:0000259" key="12">
    <source>
        <dbReference type="PROSITE" id="PS51278"/>
    </source>
</evidence>
<dbReference type="GO" id="GO:0004044">
    <property type="term" value="F:amidophosphoribosyltransferase activity"/>
    <property type="evidence" value="ECO:0007669"/>
    <property type="project" value="UniProtKB-EC"/>
</dbReference>
<comment type="caution">
    <text evidence="13">The sequence shown here is derived from an EMBL/GenBank/DDBJ whole genome shotgun (WGS) entry which is preliminary data.</text>
</comment>
<evidence type="ECO:0000256" key="1">
    <source>
        <dbReference type="ARBA" id="ARBA00005209"/>
    </source>
</evidence>
<keyword evidence="5 8" id="KW-0808">Transferase</keyword>
<evidence type="ECO:0000313" key="14">
    <source>
        <dbReference type="Proteomes" id="UP000011096"/>
    </source>
</evidence>
<dbReference type="CDD" id="cd06223">
    <property type="entry name" value="PRTases_typeI"/>
    <property type="match status" value="1"/>
</dbReference>
<evidence type="ECO:0000256" key="6">
    <source>
        <dbReference type="ARBA" id="ARBA00022755"/>
    </source>
</evidence>
<comment type="similarity">
    <text evidence="2 8">In the C-terminal section; belongs to the purine/pyrimidine phosphoribosyltransferase family.</text>
</comment>
<evidence type="ECO:0000256" key="9">
    <source>
        <dbReference type="PIRSR" id="PIRSR000485-1"/>
    </source>
</evidence>
<name>A0A7J6IY10_COLFN</name>
<accession>A0A7J6IY10</accession>
<keyword evidence="10" id="KW-0479">Metal-binding</keyword>
<dbReference type="Pfam" id="PF13537">
    <property type="entry name" value="GATase_7"/>
    <property type="match status" value="1"/>
</dbReference>
<feature type="binding site" evidence="10">
    <location>
        <position position="342"/>
    </location>
    <ligand>
        <name>Mg(2+)</name>
        <dbReference type="ChEBI" id="CHEBI:18420"/>
    </ligand>
</feature>
<dbReference type="AlphaFoldDB" id="A0A7J6IY10"/>
<sequence length="587" mass="64103">MCGISGICMGHYDRDDEDGSCDAAQDLHESLYYLQHRGQDAAGIAVCSEGGRIYSCKDNGMASKVFNDGKRVVDLHARAKRRRSHSTSTLRKSLPPDQSVSQSRLSPSSQCKLTPDASGHLLTSARYGICLSHNGNLINAAELREYLDKTAHRHVNTSSDSELMLSIFANELNETGKARINEIDLFSALERTYKRCRGAWAAVVMIAGYGICGFRDPDGIRPLVWGRRPSATLEGAYDYMLASESVALRQLGFRDITNVLPGQAVLFKKGSTPVLTQIQEPAGYTPDVFEYVYFARPDSEIDGISVHKSRENQGIKLADKIKRTLGEEALKEIDVVIPIPETSNTAAAALATRLNKPFSSGFVKNRYVFRTFIMPGQSVRQKSVRRKLSTIESEFKDKCVLLVDDSIVRGTTSQEIVLMAREAGAKKVIFSSSSPEILHEHLYGIDLASKKDLIAHGKTTDEIAAHIGADKVIYQDLKDLIAACAELSPRDPTTQNFEVGVFNGCYVTPIPEGYLEHLSELRSGNKKRKHRGPLVASSGPTLDAPADAPAAKAANINGLASRARAEPRSPGRSADIGIHNVAGEEEN</sequence>
<dbReference type="GO" id="GO:0046872">
    <property type="term" value="F:metal ion binding"/>
    <property type="evidence" value="ECO:0007669"/>
    <property type="project" value="UniProtKB-KW"/>
</dbReference>
<feature type="compositionally biased region" description="Low complexity" evidence="11">
    <location>
        <begin position="543"/>
        <end position="554"/>
    </location>
</feature>
<evidence type="ECO:0000256" key="10">
    <source>
        <dbReference type="PIRSR" id="PIRSR000485-2"/>
    </source>
</evidence>
<reference evidence="13 14" key="1">
    <citation type="submission" date="2012-08" db="EMBL/GenBank/DDBJ databases">
        <authorList>
            <person name="Gan P.H.P."/>
            <person name="Ikeda K."/>
            <person name="Irieda H."/>
            <person name="Narusaka M."/>
            <person name="O'Connell R.J."/>
            <person name="Narusaka Y."/>
            <person name="Takano Y."/>
            <person name="Kubo Y."/>
            <person name="Shirasu K."/>
        </authorList>
    </citation>
    <scope>NUCLEOTIDE SEQUENCE [LARGE SCALE GENOMIC DNA]</scope>
    <source>
        <strain evidence="13 14">Nara gc5</strain>
    </source>
</reference>
<dbReference type="Gene3D" id="3.60.20.10">
    <property type="entry name" value="Glutamine Phosphoribosylpyrophosphate, subunit 1, domain 1"/>
    <property type="match status" value="1"/>
</dbReference>
<keyword evidence="10" id="KW-0460">Magnesium</keyword>
<feature type="binding site" evidence="10">
    <location>
        <position position="404"/>
    </location>
    <ligand>
        <name>Mg(2+)</name>
        <dbReference type="ChEBI" id="CHEBI:18420"/>
    </ligand>
</feature>
<evidence type="ECO:0000256" key="7">
    <source>
        <dbReference type="ARBA" id="ARBA00022962"/>
    </source>
</evidence>
<evidence type="ECO:0000256" key="5">
    <source>
        <dbReference type="ARBA" id="ARBA00022679"/>
    </source>
</evidence>
<proteinExistence type="inferred from homology"/>
<feature type="region of interest" description="Disordered" evidence="11">
    <location>
        <begin position="524"/>
        <end position="587"/>
    </location>
</feature>
<evidence type="ECO:0000256" key="4">
    <source>
        <dbReference type="ARBA" id="ARBA00022676"/>
    </source>
</evidence>
<evidence type="ECO:0000313" key="13">
    <source>
        <dbReference type="EMBL" id="KAF4481996.1"/>
    </source>
</evidence>
<dbReference type="InterPro" id="IPR029057">
    <property type="entry name" value="PRTase-like"/>
</dbReference>
<dbReference type="SUPFAM" id="SSF53271">
    <property type="entry name" value="PRTase-like"/>
    <property type="match status" value="1"/>
</dbReference>
<dbReference type="EMBL" id="ANPB02000005">
    <property type="protein sequence ID" value="KAF4481996.1"/>
    <property type="molecule type" value="Genomic_DNA"/>
</dbReference>
<dbReference type="InParanoid" id="A0A7J6IY10"/>
<comment type="catalytic activity">
    <reaction evidence="8">
        <text>5-phospho-beta-D-ribosylamine + L-glutamate + diphosphate = 5-phospho-alpha-D-ribose 1-diphosphate + L-glutamine + H2O</text>
        <dbReference type="Rhea" id="RHEA:14905"/>
        <dbReference type="ChEBI" id="CHEBI:15377"/>
        <dbReference type="ChEBI" id="CHEBI:29985"/>
        <dbReference type="ChEBI" id="CHEBI:33019"/>
        <dbReference type="ChEBI" id="CHEBI:58017"/>
        <dbReference type="ChEBI" id="CHEBI:58359"/>
        <dbReference type="ChEBI" id="CHEBI:58681"/>
        <dbReference type="EC" id="2.4.2.14"/>
    </reaction>
</comment>
<dbReference type="InterPro" id="IPR017932">
    <property type="entry name" value="GATase_2_dom"/>
</dbReference>
<dbReference type="GeneID" id="43619508"/>
<evidence type="ECO:0000256" key="3">
    <source>
        <dbReference type="ARBA" id="ARBA00011941"/>
    </source>
</evidence>
<dbReference type="UniPathway" id="UPA00074">
    <property type="reaction ID" value="UER00124"/>
</dbReference>
<dbReference type="SUPFAM" id="SSF56235">
    <property type="entry name" value="N-terminal nucleophile aminohydrolases (Ntn hydrolases)"/>
    <property type="match status" value="1"/>
</dbReference>
<dbReference type="OrthoDB" id="191723at2759"/>
<protein>
    <recommendedName>
        <fullName evidence="3 8">Amidophosphoribosyltransferase</fullName>
        <shortName evidence="8">ATase</shortName>
        <ecNumber evidence="3 8">2.4.2.14</ecNumber>
    </recommendedName>
    <alternativeName>
        <fullName evidence="8">Glutamine phosphoribosylpyrophosphate amidotransferase</fullName>
    </alternativeName>
</protein>
<feature type="compositionally biased region" description="Low complexity" evidence="11">
    <location>
        <begin position="98"/>
        <end position="110"/>
    </location>
</feature>
<evidence type="ECO:0000256" key="2">
    <source>
        <dbReference type="ARBA" id="ARBA00010138"/>
    </source>
</evidence>
<feature type="binding site" evidence="10">
    <location>
        <position position="405"/>
    </location>
    <ligand>
        <name>Mg(2+)</name>
        <dbReference type="ChEBI" id="CHEBI:18420"/>
    </ligand>
</feature>
<keyword evidence="4 8" id="KW-0328">Glycosyltransferase</keyword>
<dbReference type="InterPro" id="IPR000836">
    <property type="entry name" value="PRTase_dom"/>
</dbReference>
<comment type="cofactor">
    <cofactor evidence="10">
        <name>Mg(2+)</name>
        <dbReference type="ChEBI" id="CHEBI:18420"/>
    </cofactor>
    <text evidence="10">Binds 1 Mg(2+) ion per subunit.</text>
</comment>
<dbReference type="RefSeq" id="XP_066008362.1">
    <property type="nucleotide sequence ID" value="XM_066152162.1"/>
</dbReference>
<reference evidence="13 14" key="2">
    <citation type="submission" date="2020-04" db="EMBL/GenBank/DDBJ databases">
        <title>Genome sequencing and assembly of multiple isolates from the Colletotrichum gloeosporioides species complex.</title>
        <authorList>
            <person name="Gan P."/>
            <person name="Shirasu K."/>
        </authorList>
    </citation>
    <scope>NUCLEOTIDE SEQUENCE [LARGE SCALE GENOMIC DNA]</scope>
    <source>
        <strain evidence="13 14">Nara gc5</strain>
    </source>
</reference>
<evidence type="ECO:0000256" key="11">
    <source>
        <dbReference type="SAM" id="MobiDB-lite"/>
    </source>
</evidence>
<keyword evidence="6 8" id="KW-0658">Purine biosynthesis</keyword>
<evidence type="ECO:0000256" key="8">
    <source>
        <dbReference type="PIRNR" id="PIRNR000485"/>
    </source>
</evidence>
<dbReference type="GO" id="GO:0009113">
    <property type="term" value="P:purine nucleobase biosynthetic process"/>
    <property type="evidence" value="ECO:0007669"/>
    <property type="project" value="InterPro"/>
</dbReference>
<gene>
    <name evidence="13" type="primary">ADE4</name>
    <name evidence="13" type="ORF">CGGC5_v009388</name>
</gene>